<comment type="caution">
    <text evidence="1">The sequence shown here is derived from an EMBL/GenBank/DDBJ whole genome shotgun (WGS) entry which is preliminary data.</text>
</comment>
<accession>A0A8H3G712</accession>
<dbReference type="AlphaFoldDB" id="A0A8H3G712"/>
<dbReference type="OrthoDB" id="5345753at2759"/>
<dbReference type="Proteomes" id="UP000664203">
    <property type="component" value="Unassembled WGS sequence"/>
</dbReference>
<name>A0A8H3G712_9LECA</name>
<reference evidence="1" key="1">
    <citation type="submission" date="2021-03" db="EMBL/GenBank/DDBJ databases">
        <authorList>
            <person name="Tagirdzhanova G."/>
        </authorList>
    </citation>
    <scope>NUCLEOTIDE SEQUENCE</scope>
</reference>
<gene>
    <name evidence="1" type="ORF">ALECFALPRED_005908</name>
</gene>
<dbReference type="EMBL" id="CAJPDR010000374">
    <property type="protein sequence ID" value="CAF9934288.1"/>
    <property type="molecule type" value="Genomic_DNA"/>
</dbReference>
<evidence type="ECO:0000313" key="2">
    <source>
        <dbReference type="Proteomes" id="UP000664203"/>
    </source>
</evidence>
<evidence type="ECO:0000313" key="1">
    <source>
        <dbReference type="EMBL" id="CAF9934288.1"/>
    </source>
</evidence>
<sequence>MTLISQRGTNTSSDCANPEKDLTPACYDDLLVDANLEAWWDENQVDCETNYADYGFGSCFQQKMGKYVLLDQQCNGTSPGQCTGPGNFTSYEPWVYYTLTSVFGVWQWFKSIYYASDFANGIASDRVGNITRTLNPLKPEDPLDLTQLLLVISAAVGLIAAPASAALTFGSIIQQGIPRGVDPVVNELLFTGTLESQVLDFDQIEAQLSDVIVAFQSNVANSLNTILSNFTSFREFARHGAYIAPDANLNASTTILTQYLTTWVVSKSLGSRYDNVVFWQDTNPYDLRHNGSLPSKQYGFVNCQDPPDSYGVCDRWYFNGRDSYQLRDGLANSDVTQYSLMETMFREGWTTGQLLFDGALSCAVHTAVTSDAPDTTINATNLQPQCLSNLFMLMAAPELPSRPGQTINDCFWALDDLGSSCSGYRFDYLYAPYNSPTLNKAFDILPTNLTLPITNNRVAIEQFDGPVNAYLDSLGM</sequence>
<proteinExistence type="predicted"/>
<organism evidence="1 2">
    <name type="scientific">Alectoria fallacina</name>
    <dbReference type="NCBI Taxonomy" id="1903189"/>
    <lineage>
        <taxon>Eukaryota</taxon>
        <taxon>Fungi</taxon>
        <taxon>Dikarya</taxon>
        <taxon>Ascomycota</taxon>
        <taxon>Pezizomycotina</taxon>
        <taxon>Lecanoromycetes</taxon>
        <taxon>OSLEUM clade</taxon>
        <taxon>Lecanoromycetidae</taxon>
        <taxon>Lecanorales</taxon>
        <taxon>Lecanorineae</taxon>
        <taxon>Parmeliaceae</taxon>
        <taxon>Alectoria</taxon>
    </lineage>
</organism>
<keyword evidence="2" id="KW-1185">Reference proteome</keyword>
<protein>
    <submittedName>
        <fullName evidence="1">Uncharacterized protein</fullName>
    </submittedName>
</protein>